<sequence length="157" mass="17400">MSLCKILFAPRIAGPMTRKLWGYHGIATSSCCFERLFTEKHEWVEVNDGLGTVGISDHAQEALGDVVYVQPPEIGQELCQGSECGAVESVKAASEIYSPVSGVVEEINKALEDKPALINSSCYKDGWIFKLRLSKPEELESLMNEKVYENYLKTTAH</sequence>
<dbReference type="CTD" id="5493"/>
<dbReference type="HAMAP" id="MF_00272">
    <property type="entry name" value="GcvH"/>
    <property type="match status" value="1"/>
</dbReference>
<dbReference type="GO" id="GO:0005739">
    <property type="term" value="C:mitochondrion"/>
    <property type="evidence" value="ECO:0007669"/>
    <property type="project" value="UniProtKB-SubCell"/>
</dbReference>
<organism evidence="7 8">
    <name type="scientific">Varroa destructor</name>
    <name type="common">Honeybee mite</name>
    <dbReference type="NCBI Taxonomy" id="109461"/>
    <lineage>
        <taxon>Eukaryota</taxon>
        <taxon>Metazoa</taxon>
        <taxon>Ecdysozoa</taxon>
        <taxon>Arthropoda</taxon>
        <taxon>Chelicerata</taxon>
        <taxon>Arachnida</taxon>
        <taxon>Acari</taxon>
        <taxon>Parasitiformes</taxon>
        <taxon>Mesostigmata</taxon>
        <taxon>Gamasina</taxon>
        <taxon>Dermanyssoidea</taxon>
        <taxon>Varroidae</taxon>
        <taxon>Varroa</taxon>
    </lineage>
</organism>
<dbReference type="AlphaFoldDB" id="A0A7M7KSL6"/>
<comment type="function">
    <text evidence="5">The H protein shuttles the methylamine group of glycine from the P protein to the T protein.</text>
</comment>
<dbReference type="KEGG" id="vde:111252100"/>
<keyword evidence="3 5" id="KW-0809">Transit peptide</keyword>
<keyword evidence="2 4" id="KW-0450">Lipoyl</keyword>
<dbReference type="InterPro" id="IPR011053">
    <property type="entry name" value="Single_hybrid_motif"/>
</dbReference>
<evidence type="ECO:0000256" key="2">
    <source>
        <dbReference type="ARBA" id="ARBA00022823"/>
    </source>
</evidence>
<comment type="cofactor">
    <cofactor evidence="5">
        <name>(R)-lipoate</name>
        <dbReference type="ChEBI" id="CHEBI:83088"/>
    </cofactor>
    <text evidence="5">Binds 1 lipoyl cofactor covalently.</text>
</comment>
<dbReference type="InterPro" id="IPR033753">
    <property type="entry name" value="GCV_H/Fam206"/>
</dbReference>
<dbReference type="InterPro" id="IPR003016">
    <property type="entry name" value="2-oxoA_DH_lipoyl-BS"/>
</dbReference>
<comment type="subunit">
    <text evidence="5">The glycine cleavage system is composed of four proteins: P, T, L and H.</text>
</comment>
<evidence type="ECO:0000256" key="5">
    <source>
        <dbReference type="RuleBase" id="RU364055"/>
    </source>
</evidence>
<dbReference type="FunCoup" id="A0A7M7KSL6">
    <property type="interactions" value="946"/>
</dbReference>
<dbReference type="Proteomes" id="UP000594260">
    <property type="component" value="Unplaced"/>
</dbReference>
<dbReference type="OMA" id="KEHEWIR"/>
<dbReference type="CDD" id="cd06848">
    <property type="entry name" value="GCS_H"/>
    <property type="match status" value="1"/>
</dbReference>
<dbReference type="PANTHER" id="PTHR11715:SF3">
    <property type="entry name" value="GLYCINE CLEAVAGE SYSTEM H PROTEIN-RELATED"/>
    <property type="match status" value="1"/>
</dbReference>
<evidence type="ECO:0000259" key="6">
    <source>
        <dbReference type="PROSITE" id="PS50968"/>
    </source>
</evidence>
<dbReference type="PROSITE" id="PS51257">
    <property type="entry name" value="PROKAR_LIPOPROTEIN"/>
    <property type="match status" value="1"/>
</dbReference>
<keyword evidence="5" id="KW-0496">Mitochondrion</keyword>
<dbReference type="Gene3D" id="2.40.50.100">
    <property type="match status" value="1"/>
</dbReference>
<evidence type="ECO:0000256" key="4">
    <source>
        <dbReference type="PIRSR" id="PIRSR617453-50"/>
    </source>
</evidence>
<dbReference type="InParanoid" id="A0A7M7KSL6"/>
<comment type="subcellular location">
    <subcellularLocation>
        <location evidence="5">Mitochondrion</location>
    </subcellularLocation>
</comment>
<dbReference type="RefSeq" id="XP_022665266.1">
    <property type="nucleotide sequence ID" value="XM_022809531.1"/>
</dbReference>
<dbReference type="GeneID" id="111252100"/>
<dbReference type="InterPro" id="IPR017453">
    <property type="entry name" value="GCV_H_sub"/>
</dbReference>
<feature type="domain" description="Lipoyl-binding" evidence="6">
    <location>
        <begin position="50"/>
        <end position="132"/>
    </location>
</feature>
<accession>A0A7M7KSL6</accession>
<dbReference type="GO" id="GO:0005960">
    <property type="term" value="C:glycine cleavage complex"/>
    <property type="evidence" value="ECO:0007669"/>
    <property type="project" value="UniProtKB-UniRule"/>
</dbReference>
<name>A0A7M7KSL6_VARDE</name>
<evidence type="ECO:0000256" key="3">
    <source>
        <dbReference type="ARBA" id="ARBA00022946"/>
    </source>
</evidence>
<protein>
    <recommendedName>
        <fullName evidence="5">Glycine cleavage system H protein</fullName>
    </recommendedName>
</protein>
<proteinExistence type="inferred from homology"/>
<dbReference type="PROSITE" id="PS00189">
    <property type="entry name" value="LIPOYL"/>
    <property type="match status" value="1"/>
</dbReference>
<keyword evidence="8" id="KW-1185">Reference proteome</keyword>
<dbReference type="OrthoDB" id="10264154at2759"/>
<dbReference type="PROSITE" id="PS50968">
    <property type="entry name" value="BIOTINYL_LIPOYL"/>
    <property type="match status" value="1"/>
</dbReference>
<dbReference type="SUPFAM" id="SSF51230">
    <property type="entry name" value="Single hybrid motif"/>
    <property type="match status" value="1"/>
</dbReference>
<dbReference type="NCBIfam" id="TIGR00527">
    <property type="entry name" value="gcvH"/>
    <property type="match status" value="1"/>
</dbReference>
<evidence type="ECO:0000313" key="7">
    <source>
        <dbReference type="EnsemblMetazoa" id="XP_022665266"/>
    </source>
</evidence>
<evidence type="ECO:0000256" key="1">
    <source>
        <dbReference type="ARBA" id="ARBA00009249"/>
    </source>
</evidence>
<evidence type="ECO:0000313" key="8">
    <source>
        <dbReference type="Proteomes" id="UP000594260"/>
    </source>
</evidence>
<feature type="modified residue" description="N6-lipoyllysine" evidence="4">
    <location>
        <position position="91"/>
    </location>
</feature>
<dbReference type="InterPro" id="IPR002930">
    <property type="entry name" value="GCV_H"/>
</dbReference>
<comment type="similarity">
    <text evidence="1 5">Belongs to the GcvH family.</text>
</comment>
<dbReference type="EnsemblMetazoa" id="XM_022809531">
    <property type="protein sequence ID" value="XP_022665266"/>
    <property type="gene ID" value="LOC111252100"/>
</dbReference>
<dbReference type="NCBIfam" id="NF002270">
    <property type="entry name" value="PRK01202.1"/>
    <property type="match status" value="1"/>
</dbReference>
<dbReference type="GO" id="GO:0009249">
    <property type="term" value="P:protein lipoylation"/>
    <property type="evidence" value="ECO:0007669"/>
    <property type="project" value="TreeGrafter"/>
</dbReference>
<dbReference type="InterPro" id="IPR000089">
    <property type="entry name" value="Biotin_lipoyl"/>
</dbReference>
<reference evidence="7" key="1">
    <citation type="submission" date="2021-01" db="UniProtKB">
        <authorList>
            <consortium name="EnsemblMetazoa"/>
        </authorList>
    </citation>
    <scope>IDENTIFICATION</scope>
</reference>
<dbReference type="GO" id="GO:0019464">
    <property type="term" value="P:glycine decarboxylation via glycine cleavage system"/>
    <property type="evidence" value="ECO:0007669"/>
    <property type="project" value="UniProtKB-UniRule"/>
</dbReference>
<dbReference type="Pfam" id="PF01597">
    <property type="entry name" value="GCV_H"/>
    <property type="match status" value="1"/>
</dbReference>
<dbReference type="PANTHER" id="PTHR11715">
    <property type="entry name" value="GLYCINE CLEAVAGE SYSTEM H PROTEIN"/>
    <property type="match status" value="1"/>
</dbReference>